<feature type="compositionally biased region" description="Basic residues" evidence="1">
    <location>
        <begin position="45"/>
        <end position="57"/>
    </location>
</feature>
<dbReference type="Proteomes" id="UP000037035">
    <property type="component" value="Unassembled WGS sequence"/>
</dbReference>
<proteinExistence type="predicted"/>
<comment type="caution">
    <text evidence="2">The sequence shown here is derived from an EMBL/GenBank/DDBJ whole genome shotgun (WGS) entry which is preliminary data.</text>
</comment>
<protein>
    <submittedName>
        <fullName evidence="2">Uncharacterized protein</fullName>
    </submittedName>
</protein>
<sequence length="1274" mass="143611">MSEKKRRERLRDNTILNLNLFLISHPMIPSLSHQSSRCTTEKIRRTSKKEKKKIRKRNREGDCSQVVVFHSHQDENRLLLCTKWCEVRKPEARKQTHEKKKGGGKGTKRLNQSRSEDRLARDISQGQSSFNRKIVIFYTLNSNLTNPLFLIPSTCASVLELCEFLFERVGLRSLNHQPHHDLSVALLPILHRSNGSGISNQNFMRFSCVCVRWLFLSLMVQLASHLRLGCVWSSRFSVRSLGHPLGDLGKQSTTASPAVESAINLSHSSLRRKVCLTCQLSKSITGPHSVEMHTMNSLNAFRFHDSKHQSESILEYNIVDARQMSGARPTENHGHLGSINQPVIPVTCIWVHFRWRACHHSLRYTAQVLKYQCQYHGPDLVWGQEIILMSPIQYGSEKKTRERALPDPLMTCSWLPGHVRSHHYGLCGATCEGESPCNEPTGVHWRCRGDCHPFHCQARPSRGTESSHGERRLGTGSRARSGSCGRDTFSCSLSSPLQEWKAFALAPQQEPARGWRPQRVFPSRRAGFSGARPRFSGPVSRVWGWVGGHEKHGDAEAVGSRSGQESLEGDTEQTSVGPTVRRSQKGASLSFCNPYTGGETHKVSGFFEVSGGSASDTVSPVRDSWHHLGVSVVCRWLFDLLGLLVSNLELHRSSWHKIHRFPAPRCPPHTTLSSCHYYNIHSFSHNLRCFPASKIVGLCQLTGTLCMPMTSIGQLKVSKASITNSLAELATRHLHTRAHWQDTHLKPLKIPAEECAHLDQLSDTTILFLYLDPDEPEGYPKSEIDQQAKSAWDELTRFGKNLPGKGLESPHRKEAVMANRICLTSMILKMTRKKNPISKFLELISPIVNLSKEKEVITPEEAETLSDKMRWTIPGAPASQLSAGVDGTENLSHERGQYQRAFQRSFNYRLLDSSHRSVHHFYTKYSTGCNFYAAQKFLSLSILGIGTYTHTHTCRMVGQDGRYQMSLMDYVGHTSTKPIGSCFLRNSRRHVIDFVWKQAGRETKRPYSGSANGTAPDFLENTYHNHNPKPVGKNARYSSGVSLYINFVLHLRFKLALHPIFSDHNKIGRADSKIGRADSKIGRADSRRANWPSSSYPRTHSMELSRATSISDRFIQGTGEFLHLLATINIRDLLIQLWLDLGRVVRGQKARNHSRVSLPLARASRVRFVENEQRPTRKYSSLRKLAEASMDRKVLDLAQADEVAPGSIGGLDPVLSFWLHSTTRKTFLCLNISDSTPDIAGRAHPNPAIDPYYMNHAEHISGTRESPFNTQDRM</sequence>
<reference evidence="2 3" key="1">
    <citation type="submission" date="2015-08" db="EMBL/GenBank/DDBJ databases">
        <title>Next Generation Sequencing and Analysis of the Genome of Puccinia sorghi L Schw, the Causal Agent of Maize Common Rust.</title>
        <authorList>
            <person name="Rochi L."/>
            <person name="Burguener G."/>
            <person name="Darino M."/>
            <person name="Turjanski A."/>
            <person name="Kreff E."/>
            <person name="Dieguez M.J."/>
            <person name="Sacco F."/>
        </authorList>
    </citation>
    <scope>NUCLEOTIDE SEQUENCE [LARGE SCALE GENOMIC DNA]</scope>
    <source>
        <strain evidence="2 3">RO10H11247</strain>
    </source>
</reference>
<feature type="region of interest" description="Disordered" evidence="1">
    <location>
        <begin position="552"/>
        <end position="580"/>
    </location>
</feature>
<feature type="region of interest" description="Disordered" evidence="1">
    <location>
        <begin position="459"/>
        <end position="486"/>
    </location>
</feature>
<name>A0A0L6VJ29_9BASI</name>
<dbReference type="EMBL" id="LAVV01005687">
    <property type="protein sequence ID" value="KNZ60714.1"/>
    <property type="molecule type" value="Genomic_DNA"/>
</dbReference>
<dbReference type="AlphaFoldDB" id="A0A0L6VJ29"/>
<feature type="compositionally biased region" description="Basic residues" evidence="1">
    <location>
        <begin position="96"/>
        <end position="108"/>
    </location>
</feature>
<keyword evidence="3" id="KW-1185">Reference proteome</keyword>
<accession>A0A0L6VJ29</accession>
<dbReference type="VEuPathDB" id="FungiDB:VP01_1511g1"/>
<evidence type="ECO:0000313" key="3">
    <source>
        <dbReference type="Proteomes" id="UP000037035"/>
    </source>
</evidence>
<feature type="region of interest" description="Disordered" evidence="1">
    <location>
        <begin position="31"/>
        <end position="57"/>
    </location>
</feature>
<evidence type="ECO:0000256" key="1">
    <source>
        <dbReference type="SAM" id="MobiDB-lite"/>
    </source>
</evidence>
<organism evidence="2 3">
    <name type="scientific">Puccinia sorghi</name>
    <dbReference type="NCBI Taxonomy" id="27349"/>
    <lineage>
        <taxon>Eukaryota</taxon>
        <taxon>Fungi</taxon>
        <taxon>Dikarya</taxon>
        <taxon>Basidiomycota</taxon>
        <taxon>Pucciniomycotina</taxon>
        <taxon>Pucciniomycetes</taxon>
        <taxon>Pucciniales</taxon>
        <taxon>Pucciniaceae</taxon>
        <taxon>Puccinia</taxon>
    </lineage>
</organism>
<evidence type="ECO:0000313" key="2">
    <source>
        <dbReference type="EMBL" id="KNZ60714.1"/>
    </source>
</evidence>
<gene>
    <name evidence="2" type="ORF">VP01_1511g1</name>
</gene>
<feature type="region of interest" description="Disordered" evidence="1">
    <location>
        <begin position="92"/>
        <end position="122"/>
    </location>
</feature>